<dbReference type="InterPro" id="IPR023606">
    <property type="entry name" value="CoA-Trfase_III_dom_1_sf"/>
</dbReference>
<dbReference type="AlphaFoldDB" id="A0A6J6DY76"/>
<evidence type="ECO:0000256" key="1">
    <source>
        <dbReference type="ARBA" id="ARBA00022679"/>
    </source>
</evidence>
<accession>A0A6J6DY76</accession>
<dbReference type="SUPFAM" id="SSF89796">
    <property type="entry name" value="CoA-transferase family III (CaiB/BaiF)"/>
    <property type="match status" value="1"/>
</dbReference>
<dbReference type="EMBL" id="CAEZSR010000083">
    <property type="protein sequence ID" value="CAB4567929.1"/>
    <property type="molecule type" value="Genomic_DNA"/>
</dbReference>
<dbReference type="PANTHER" id="PTHR48207">
    <property type="entry name" value="SUCCINATE--HYDROXYMETHYLGLUTARATE COA-TRANSFERASE"/>
    <property type="match status" value="1"/>
</dbReference>
<dbReference type="InterPro" id="IPR044855">
    <property type="entry name" value="CoA-Trfase_III_dom3_sf"/>
</dbReference>
<dbReference type="GO" id="GO:0008410">
    <property type="term" value="F:CoA-transferase activity"/>
    <property type="evidence" value="ECO:0007669"/>
    <property type="project" value="TreeGrafter"/>
</dbReference>
<reference evidence="2" key="1">
    <citation type="submission" date="2020-05" db="EMBL/GenBank/DDBJ databases">
        <authorList>
            <person name="Chiriac C."/>
            <person name="Salcher M."/>
            <person name="Ghai R."/>
            <person name="Kavagutti S V."/>
        </authorList>
    </citation>
    <scope>NUCLEOTIDE SEQUENCE</scope>
</reference>
<dbReference type="Pfam" id="PF02515">
    <property type="entry name" value="CoA_transf_3"/>
    <property type="match status" value="1"/>
</dbReference>
<dbReference type="PANTHER" id="PTHR48207:SF3">
    <property type="entry name" value="SUCCINATE--HYDROXYMETHYLGLUTARATE COA-TRANSFERASE"/>
    <property type="match status" value="1"/>
</dbReference>
<dbReference type="Gene3D" id="3.30.1540.10">
    <property type="entry name" value="formyl-coa transferase, domain 3"/>
    <property type="match status" value="1"/>
</dbReference>
<protein>
    <submittedName>
        <fullName evidence="2">Unannotated protein</fullName>
    </submittedName>
</protein>
<name>A0A6J6DY76_9ZZZZ</name>
<dbReference type="InterPro" id="IPR003673">
    <property type="entry name" value="CoA-Trfase_fam_III"/>
</dbReference>
<gene>
    <name evidence="2" type="ORF">UFOPK1493_02206</name>
</gene>
<dbReference type="InterPro" id="IPR050483">
    <property type="entry name" value="CoA-transferase_III_domain"/>
</dbReference>
<evidence type="ECO:0000313" key="2">
    <source>
        <dbReference type="EMBL" id="CAB4567929.1"/>
    </source>
</evidence>
<proteinExistence type="predicted"/>
<sequence length="380" mass="40531">MVAGPLAGTLLADLGAEVIKVETPKGGDRMRYLGPRVGGIGAMWAGVNRGKRSVVLDLQHPEGGAIFRDLVGRADVFVQNFRPGVVQRLGIDEPTLRTAHPDLVYVSVSGFGDTGPYIDQKSYDYVVQALSGMAALQGAAGDPQLIRTIVVDKVTAHTAAQAVLAAIVARLRGHGGQHVQVSMIDAALAFLWPDGMMQHTLLDTDRVTPGPHMADGYLVRPTLDGHLALMATSNTQFPALCAALGTDWLDDPRFATLEAREANAAALSDLIGAEVARHGSAELVATLHAHDVPCAAVNPLERVHLDPQVQHNGTIVEHERPWLGRVREARPPVHYAATPTSLGRHAPKLDEHTDEVLAELGRTPEQIADLRVRGVVGARG</sequence>
<organism evidence="2">
    <name type="scientific">freshwater metagenome</name>
    <dbReference type="NCBI Taxonomy" id="449393"/>
    <lineage>
        <taxon>unclassified sequences</taxon>
        <taxon>metagenomes</taxon>
        <taxon>ecological metagenomes</taxon>
    </lineage>
</organism>
<keyword evidence="1" id="KW-0808">Transferase</keyword>
<dbReference type="Gene3D" id="3.40.50.10540">
    <property type="entry name" value="Crotonobetainyl-coa:carnitine coa-transferase, domain 1"/>
    <property type="match status" value="1"/>
</dbReference>